<proteinExistence type="predicted"/>
<dbReference type="Proteomes" id="UP000826271">
    <property type="component" value="Unassembled WGS sequence"/>
</dbReference>
<evidence type="ECO:0000313" key="2">
    <source>
        <dbReference type="EMBL" id="KAG8384512.1"/>
    </source>
</evidence>
<protein>
    <recommendedName>
        <fullName evidence="1">Reverse transcriptase zinc-binding domain-containing protein</fullName>
    </recommendedName>
</protein>
<comment type="caution">
    <text evidence="2">The sequence shown here is derived from an EMBL/GenBank/DDBJ whole genome shotgun (WGS) entry which is preliminary data.</text>
</comment>
<gene>
    <name evidence="2" type="ORF">BUALT_Bualt04G0125600</name>
</gene>
<reference evidence="2" key="1">
    <citation type="submission" date="2019-10" db="EMBL/GenBank/DDBJ databases">
        <authorList>
            <person name="Zhang R."/>
            <person name="Pan Y."/>
            <person name="Wang J."/>
            <person name="Ma R."/>
            <person name="Yu S."/>
        </authorList>
    </citation>
    <scope>NUCLEOTIDE SEQUENCE</scope>
    <source>
        <strain evidence="2">LA-IB0</strain>
        <tissue evidence="2">Leaf</tissue>
    </source>
</reference>
<name>A0AAV6XWM9_9LAMI</name>
<organism evidence="2 3">
    <name type="scientific">Buddleja alternifolia</name>
    <dbReference type="NCBI Taxonomy" id="168488"/>
    <lineage>
        <taxon>Eukaryota</taxon>
        <taxon>Viridiplantae</taxon>
        <taxon>Streptophyta</taxon>
        <taxon>Embryophyta</taxon>
        <taxon>Tracheophyta</taxon>
        <taxon>Spermatophyta</taxon>
        <taxon>Magnoliopsida</taxon>
        <taxon>eudicotyledons</taxon>
        <taxon>Gunneridae</taxon>
        <taxon>Pentapetalae</taxon>
        <taxon>asterids</taxon>
        <taxon>lamiids</taxon>
        <taxon>Lamiales</taxon>
        <taxon>Scrophulariaceae</taxon>
        <taxon>Buddlejeae</taxon>
        <taxon>Buddleja</taxon>
    </lineage>
</organism>
<dbReference type="InterPro" id="IPR026960">
    <property type="entry name" value="RVT-Znf"/>
</dbReference>
<accession>A0AAV6XWM9</accession>
<dbReference type="InterPro" id="IPR036397">
    <property type="entry name" value="RNaseH_sf"/>
</dbReference>
<dbReference type="Pfam" id="PF13966">
    <property type="entry name" value="zf-RVT"/>
    <property type="match status" value="1"/>
</dbReference>
<dbReference type="Gene3D" id="3.30.420.10">
    <property type="entry name" value="Ribonuclease H-like superfamily/Ribonuclease H"/>
    <property type="match status" value="1"/>
</dbReference>
<dbReference type="InterPro" id="IPR044730">
    <property type="entry name" value="RNase_H-like_dom_plant"/>
</dbReference>
<keyword evidence="3" id="KW-1185">Reference proteome</keyword>
<evidence type="ECO:0000313" key="3">
    <source>
        <dbReference type="Proteomes" id="UP000826271"/>
    </source>
</evidence>
<dbReference type="InterPro" id="IPR053151">
    <property type="entry name" value="RNase_H-like"/>
</dbReference>
<dbReference type="AlphaFoldDB" id="A0AAV6XWM9"/>
<sequence>MFLWRMALDILPTGTKLHRFIRNITPHCVLCGGEILESANHLFLSCQFSRAVWWRSKWGLRLDQFSNGTLIHWINFILDKENPIHSSEEMHTEFLNFAVIIMDLTWRTRNDIIHGKPSDSVESVVRKAETINIDHSSIQIARLRLNPRPADDPRWIPPMNTNFSVSVDATFQNDSMCSGIVVKNHEDSVVFCAASFGFAWDACDAECRALLEASVWLKRCNISEACFFSDCLKAVSWINNIDDDVNWKSLRGGLGLRRAFDLNKALVGKLAWTFCTDSSKIWPQLLKFKYLRHNSFIDQDSYPPSSSWVWKDIFSCKKLLLKGACFTVTLDYDLRTWGDPWIPSLENFTPQAISSFPNPSHVNFPLVRNFFDPLSQSWNVPLLESTFDPSTVLAICKINIPTSREPKQLLWIPAKSGEYSVKSALSITEWIENILDKSKGFLPDPSLFEEFLTFATVTMSLVWKFRNAITHNSPHPNEIDTTKLAHKLSLDHRTAQINKRIKFKAAPDSYQWHSPPRNWFKINIDASFVNEVCAIKVAFQILDPLFIPFKDCLIFESDSLEVVRMLLNQNATPDWSSNLDLEDAKAILIRHPKWKIRKIPRLGNKAAQNLAKWGFANNSVGCIPPSLLPAVCICDNSVISADVPYSLNSLFVN</sequence>
<dbReference type="GO" id="GO:0003676">
    <property type="term" value="F:nucleic acid binding"/>
    <property type="evidence" value="ECO:0007669"/>
    <property type="project" value="InterPro"/>
</dbReference>
<evidence type="ECO:0000259" key="1">
    <source>
        <dbReference type="Pfam" id="PF13966"/>
    </source>
</evidence>
<dbReference type="PANTHER" id="PTHR47723:SF24">
    <property type="entry name" value="RNASE H TYPE-1 DOMAIN-CONTAINING PROTEIN"/>
    <property type="match status" value="1"/>
</dbReference>
<dbReference type="CDD" id="cd06222">
    <property type="entry name" value="RNase_H_like"/>
    <property type="match status" value="1"/>
</dbReference>
<dbReference type="EMBL" id="WHWC01000004">
    <property type="protein sequence ID" value="KAG8384512.1"/>
    <property type="molecule type" value="Genomic_DNA"/>
</dbReference>
<feature type="domain" description="Reverse transcriptase zinc-binding" evidence="1">
    <location>
        <begin position="1"/>
        <end position="53"/>
    </location>
</feature>
<dbReference type="PANTHER" id="PTHR47723">
    <property type="entry name" value="OS05G0353850 PROTEIN"/>
    <property type="match status" value="1"/>
</dbReference>